<proteinExistence type="predicted"/>
<evidence type="ECO:0000313" key="2">
    <source>
        <dbReference type="EMBL" id="MCI88350.1"/>
    </source>
</evidence>
<accession>A0A392VPJ9</accession>
<dbReference type="EMBL" id="LXQA011190622">
    <property type="protein sequence ID" value="MCI88350.1"/>
    <property type="molecule type" value="Genomic_DNA"/>
</dbReference>
<comment type="caution">
    <text evidence="2">The sequence shown here is derived from an EMBL/GenBank/DDBJ whole genome shotgun (WGS) entry which is preliminary data.</text>
</comment>
<dbReference type="AlphaFoldDB" id="A0A392VPJ9"/>
<feature type="compositionally biased region" description="Polar residues" evidence="1">
    <location>
        <begin position="1"/>
        <end position="10"/>
    </location>
</feature>
<feature type="compositionally biased region" description="Basic and acidic residues" evidence="1">
    <location>
        <begin position="33"/>
        <end position="63"/>
    </location>
</feature>
<feature type="non-terminal residue" evidence="2">
    <location>
        <position position="1"/>
    </location>
</feature>
<dbReference type="Proteomes" id="UP000265520">
    <property type="component" value="Unassembled WGS sequence"/>
</dbReference>
<evidence type="ECO:0000256" key="1">
    <source>
        <dbReference type="SAM" id="MobiDB-lite"/>
    </source>
</evidence>
<feature type="region of interest" description="Disordered" evidence="1">
    <location>
        <begin position="1"/>
        <end position="70"/>
    </location>
</feature>
<evidence type="ECO:0000313" key="3">
    <source>
        <dbReference type="Proteomes" id="UP000265520"/>
    </source>
</evidence>
<reference evidence="2 3" key="1">
    <citation type="journal article" date="2018" name="Front. Plant Sci.">
        <title>Red Clover (Trifolium pratense) and Zigzag Clover (T. medium) - A Picture of Genomic Similarities and Differences.</title>
        <authorList>
            <person name="Dluhosova J."/>
            <person name="Istvanek J."/>
            <person name="Nedelnik J."/>
            <person name="Repkova J."/>
        </authorList>
    </citation>
    <scope>NUCLEOTIDE SEQUENCE [LARGE SCALE GENOMIC DNA]</scope>
    <source>
        <strain evidence="3">cv. 10/8</strain>
        <tissue evidence="2">Leaf</tissue>
    </source>
</reference>
<feature type="compositionally biased region" description="Acidic residues" evidence="1">
    <location>
        <begin position="14"/>
        <end position="32"/>
    </location>
</feature>
<feature type="non-terminal residue" evidence="2">
    <location>
        <position position="70"/>
    </location>
</feature>
<organism evidence="2 3">
    <name type="scientific">Trifolium medium</name>
    <dbReference type="NCBI Taxonomy" id="97028"/>
    <lineage>
        <taxon>Eukaryota</taxon>
        <taxon>Viridiplantae</taxon>
        <taxon>Streptophyta</taxon>
        <taxon>Embryophyta</taxon>
        <taxon>Tracheophyta</taxon>
        <taxon>Spermatophyta</taxon>
        <taxon>Magnoliopsida</taxon>
        <taxon>eudicotyledons</taxon>
        <taxon>Gunneridae</taxon>
        <taxon>Pentapetalae</taxon>
        <taxon>rosids</taxon>
        <taxon>fabids</taxon>
        <taxon>Fabales</taxon>
        <taxon>Fabaceae</taxon>
        <taxon>Papilionoideae</taxon>
        <taxon>50 kb inversion clade</taxon>
        <taxon>NPAAA clade</taxon>
        <taxon>Hologalegina</taxon>
        <taxon>IRL clade</taxon>
        <taxon>Trifolieae</taxon>
        <taxon>Trifolium</taxon>
    </lineage>
</organism>
<keyword evidence="3" id="KW-1185">Reference proteome</keyword>
<sequence length="70" mass="7617">EKDVGTTVTPSDSFVEESDPEEESTTETEEDTQSDKSNQDGPTGEKDNVADKSVDTGKKKTDVVDVDTYE</sequence>
<name>A0A392VPJ9_9FABA</name>
<protein>
    <submittedName>
        <fullName evidence="2">Uncharacterized protein</fullName>
    </submittedName>
</protein>